<evidence type="ECO:0008006" key="5">
    <source>
        <dbReference type="Google" id="ProtNLM"/>
    </source>
</evidence>
<protein>
    <recommendedName>
        <fullName evidence="5">Replication protein</fullName>
    </recommendedName>
</protein>
<reference evidence="3 4" key="1">
    <citation type="submission" date="2017-02" db="EMBL/GenBank/DDBJ databases">
        <title>Draft genome sequence of Moraxella lincolnii CCUG 9405T type strain.</title>
        <authorList>
            <person name="Salva-Serra F."/>
            <person name="Engstrom-Jakobsson H."/>
            <person name="Thorell K."/>
            <person name="Jaen-Luchoro D."/>
            <person name="Gonzales-Siles L."/>
            <person name="Karlsson R."/>
            <person name="Yazdan S."/>
            <person name="Boulund F."/>
            <person name="Johnning A."/>
            <person name="Engstrand L."/>
            <person name="Kristiansson E."/>
            <person name="Moore E."/>
        </authorList>
    </citation>
    <scope>NUCLEOTIDE SEQUENCE [LARGE SCALE GENOMIC DNA]</scope>
    <source>
        <strain evidence="3 4">CCUG 9405</strain>
    </source>
</reference>
<dbReference type="InterPro" id="IPR022686">
    <property type="entry name" value="G2P_N"/>
</dbReference>
<dbReference type="GO" id="GO:0006260">
    <property type="term" value="P:DNA replication"/>
    <property type="evidence" value="ECO:0007669"/>
    <property type="project" value="InterPro"/>
</dbReference>
<gene>
    <name evidence="3" type="ORF">B0682_02650</name>
</gene>
<dbReference type="RefSeq" id="WP_078306554.1">
    <property type="nucleotide sequence ID" value="NZ_MUYT01000004.1"/>
</dbReference>
<dbReference type="STRING" id="90241.B0682_02650"/>
<proteinExistence type="predicted"/>
<dbReference type="NCBIfam" id="TIGR01629">
    <property type="entry name" value="rep_II_X"/>
    <property type="match status" value="1"/>
</dbReference>
<dbReference type="Proteomes" id="UP000191094">
    <property type="component" value="Unassembled WGS sequence"/>
</dbReference>
<sequence length="420" mass="48369">MLDTLIIHIPIRDEFVRRQGNTFSIIGDVADYQIRAVPTYLKRDLDTGQVTWGELKHVYEALPSSYSNMAIKFFHITNNCNPYISLNASTKILQGHNIYGGESVKNLASEMLAMLRDHYPVFFAALDVQNASISRIDSTYSVALPSERLIQPCLRFLANISNGQRRNDTDRRDYFNTVYWGGATSRLGGAKAYGKHCDVMREVVQLKRDVMRGSTNAKQKLTVFTDDLLDWSSKLLRFEATTKRRKLEQLGLPTNLWLFIEHQQNKERDVLARLWQLWFMPIIKAIKGDVTMESYDDAKIYDLCREKLKTYTKSGKLSYTKANNAFNFYQLLKANGWDDVKARYSNNAFYTAVRSLTDIGIPKALLQNLFEQQTKAIPMVELVQFDFKKQCPDGYEPPISSHINDFNHYLPKKPNLRLVA</sequence>
<evidence type="ECO:0000259" key="2">
    <source>
        <dbReference type="Pfam" id="PF05155"/>
    </source>
</evidence>
<dbReference type="EMBL" id="MUYT01000004">
    <property type="protein sequence ID" value="OOS21597.1"/>
    <property type="molecule type" value="Genomic_DNA"/>
</dbReference>
<feature type="domain" description="Replication-associated protein G2P C-terminal" evidence="2">
    <location>
        <begin position="312"/>
        <end position="398"/>
    </location>
</feature>
<dbReference type="InterPro" id="IPR006516">
    <property type="entry name" value="G2P"/>
</dbReference>
<dbReference type="AlphaFoldDB" id="A0A1T0CGV8"/>
<comment type="caution">
    <text evidence="3">The sequence shown here is derived from an EMBL/GenBank/DDBJ whole genome shotgun (WGS) entry which is preliminary data.</text>
</comment>
<accession>A0A1T0CGV8</accession>
<organism evidence="3 4">
    <name type="scientific">Lwoffella lincolnii</name>
    <dbReference type="NCBI Taxonomy" id="90241"/>
    <lineage>
        <taxon>Bacteria</taxon>
        <taxon>Pseudomonadati</taxon>
        <taxon>Pseudomonadota</taxon>
        <taxon>Gammaproteobacteria</taxon>
        <taxon>Moraxellales</taxon>
        <taxon>Moraxellaceae</taxon>
        <taxon>Lwoffella</taxon>
    </lineage>
</organism>
<dbReference type="InterPro" id="IPR022688">
    <property type="entry name" value="G2P_C"/>
</dbReference>
<evidence type="ECO:0000313" key="3">
    <source>
        <dbReference type="EMBL" id="OOS21597.1"/>
    </source>
</evidence>
<dbReference type="Pfam" id="PF05144">
    <property type="entry name" value="Phage_CRI"/>
    <property type="match status" value="1"/>
</dbReference>
<feature type="domain" description="Replication-associated protein G2P N-terminal" evidence="1">
    <location>
        <begin position="1"/>
        <end position="252"/>
    </location>
</feature>
<evidence type="ECO:0000259" key="1">
    <source>
        <dbReference type="Pfam" id="PF05144"/>
    </source>
</evidence>
<name>A0A1T0CGV8_9GAMM</name>
<dbReference type="OrthoDB" id="8479364at2"/>
<dbReference type="Pfam" id="PF05155">
    <property type="entry name" value="G2P_X_C"/>
    <property type="match status" value="1"/>
</dbReference>
<keyword evidence="4" id="KW-1185">Reference proteome</keyword>
<evidence type="ECO:0000313" key="4">
    <source>
        <dbReference type="Proteomes" id="UP000191094"/>
    </source>
</evidence>